<dbReference type="Proteomes" id="UP001626550">
    <property type="component" value="Unassembled WGS sequence"/>
</dbReference>
<evidence type="ECO:0000313" key="2">
    <source>
        <dbReference type="Proteomes" id="UP001626550"/>
    </source>
</evidence>
<protein>
    <submittedName>
        <fullName evidence="1">Uncharacterized protein</fullName>
    </submittedName>
</protein>
<sequence>MSSELQIINLDPDENELRKQALKSLHPENECISISSDDSCEYPNLESLEPIKTNDLPTLVPKELLRKTALDSIKTDLKRRYIITLESTDSEDDSFEPKKFALESRTLPIISQIRRGELTKLLTQKETLANSIRLRKQSIAKKETKLHQCSNEITSQSKLILQMKKDLAMNEGKLKSLISSRKSQRIALGLDRNRLRLADKQHRILTRSCERSKELYMQSLKEESITIRSLDFAKLQGHMLCSVIEYLRGITIRNLLVTVLCRKKTQIESLSKSNRLMTDVSAKSTPAQTVPCPILCPFEMDGKCLDCNCLYDHKSKQTTPKLPLLSFSVTTCQLCRKSLNNLVHSTSQEPNLKSWHILYAKYLKSSDSNVLHKMKTCLAENVDTCPRESILLAHYILAQVRLLIGDSVLSSGCFLNIGKSF</sequence>
<name>A0ABD2QM55_9PLAT</name>
<evidence type="ECO:0000313" key="1">
    <source>
        <dbReference type="EMBL" id="KAL3320620.1"/>
    </source>
</evidence>
<organism evidence="1 2">
    <name type="scientific">Cichlidogyrus casuarinus</name>
    <dbReference type="NCBI Taxonomy" id="1844966"/>
    <lineage>
        <taxon>Eukaryota</taxon>
        <taxon>Metazoa</taxon>
        <taxon>Spiralia</taxon>
        <taxon>Lophotrochozoa</taxon>
        <taxon>Platyhelminthes</taxon>
        <taxon>Monogenea</taxon>
        <taxon>Monopisthocotylea</taxon>
        <taxon>Dactylogyridea</taxon>
        <taxon>Ancyrocephalidae</taxon>
        <taxon>Cichlidogyrus</taxon>
    </lineage>
</organism>
<keyword evidence="2" id="KW-1185">Reference proteome</keyword>
<reference evidence="1 2" key="1">
    <citation type="submission" date="2024-11" db="EMBL/GenBank/DDBJ databases">
        <title>Adaptive evolution of stress response genes in parasites aligns with host niche diversity.</title>
        <authorList>
            <person name="Hahn C."/>
            <person name="Resl P."/>
        </authorList>
    </citation>
    <scope>NUCLEOTIDE SEQUENCE [LARGE SCALE GENOMIC DNA]</scope>
    <source>
        <strain evidence="1">EGGRZ-B1_66</strain>
        <tissue evidence="1">Body</tissue>
    </source>
</reference>
<accession>A0ABD2QM55</accession>
<dbReference type="AlphaFoldDB" id="A0ABD2QM55"/>
<gene>
    <name evidence="1" type="ORF">Ciccas_000695</name>
</gene>
<comment type="caution">
    <text evidence="1">The sequence shown here is derived from an EMBL/GenBank/DDBJ whole genome shotgun (WGS) entry which is preliminary data.</text>
</comment>
<dbReference type="EMBL" id="JBJKFK010000040">
    <property type="protein sequence ID" value="KAL3320620.1"/>
    <property type="molecule type" value="Genomic_DNA"/>
</dbReference>
<proteinExistence type="predicted"/>